<feature type="region of interest" description="Disordered" evidence="1">
    <location>
        <begin position="1"/>
        <end position="51"/>
    </location>
</feature>
<proteinExistence type="predicted"/>
<keyword evidence="2" id="KW-0472">Membrane</keyword>
<evidence type="ECO:0000256" key="1">
    <source>
        <dbReference type="SAM" id="MobiDB-lite"/>
    </source>
</evidence>
<protein>
    <recommendedName>
        <fullName evidence="3">DUF8173 domain-containing protein</fullName>
    </recommendedName>
</protein>
<dbReference type="EMBL" id="CP104003">
    <property type="protein sequence ID" value="UWM56579.1"/>
    <property type="molecule type" value="Genomic_DNA"/>
</dbReference>
<name>A0A9E7R679_9EURY</name>
<evidence type="ECO:0000259" key="3">
    <source>
        <dbReference type="Pfam" id="PF26514"/>
    </source>
</evidence>
<feature type="transmembrane region" description="Helical" evidence="2">
    <location>
        <begin position="57"/>
        <end position="75"/>
    </location>
</feature>
<dbReference type="InterPro" id="IPR058486">
    <property type="entry name" value="DUF8173"/>
</dbReference>
<evidence type="ECO:0000313" key="4">
    <source>
        <dbReference type="EMBL" id="UWM56579.1"/>
    </source>
</evidence>
<keyword evidence="2" id="KW-0812">Transmembrane</keyword>
<accession>A0A9E7R679</accession>
<dbReference type="Pfam" id="PF26514">
    <property type="entry name" value="DUF8173"/>
    <property type="match status" value="1"/>
</dbReference>
<dbReference type="RefSeq" id="WP_260643693.1">
    <property type="nucleotide sequence ID" value="NZ_CP104003.1"/>
</dbReference>
<feature type="transmembrane region" description="Helical" evidence="2">
    <location>
        <begin position="328"/>
        <end position="352"/>
    </location>
</feature>
<reference evidence="4" key="1">
    <citation type="submission" date="2022-09" db="EMBL/GenBank/DDBJ databases">
        <title>Diverse halophilic archaea isolated from saline environments.</title>
        <authorList>
            <person name="Cui H.-L."/>
        </authorList>
    </citation>
    <scope>NUCLEOTIDE SEQUENCE</scope>
    <source>
        <strain evidence="4">ZS-35-S2</strain>
    </source>
</reference>
<evidence type="ECO:0000256" key="2">
    <source>
        <dbReference type="SAM" id="Phobius"/>
    </source>
</evidence>
<sequence>MTDDPTPTESDRPPEVTTHRGAAGQPPRDAGRACDATSSDRRPRRVAARSRPTGRRLLVVAVVAVVVLAGGVGVVDAVTASDSTTVPSAGEAWGGAPTDPMLRGPGDGTVLQVSEFVLRASLLGDAVLRAGFFEVVATGNATVDTRSGVTDAGGTFDVNLTDTDGEFSIRGRVVGTVDASRALLSFERYLTDEGLSATPPAAAGLDATGSADRDTASRGPVAAAGFGGSVDTVTRGDQTALPLQLNPWRRLGLSFLDVYWILATLLLGLVLVGLFPRVSRQVAAVGVNEPLRTGGAGLVVVLLAPLLLLLFGLSLFGIPVAIAGTGVYLVLGWVGAVYGRFTVGMWLLGVIPRLLAYVDAGGDVEFWPAENRWAGLLVGSLLVGLLALLPTVGPVLDGLVLLLGLGAVTRLAYGWYRRTERGGRPVSDRVPGAENP</sequence>
<evidence type="ECO:0000313" key="5">
    <source>
        <dbReference type="Proteomes" id="UP001057580"/>
    </source>
</evidence>
<dbReference type="KEGG" id="ssai:N0B31_09855"/>
<keyword evidence="5" id="KW-1185">Reference proteome</keyword>
<feature type="compositionally biased region" description="Basic and acidic residues" evidence="1">
    <location>
        <begin position="9"/>
        <end position="18"/>
    </location>
</feature>
<dbReference type="GeneID" id="74942727"/>
<gene>
    <name evidence="4" type="ORF">N0B31_09855</name>
</gene>
<feature type="compositionally biased region" description="Basic residues" evidence="1">
    <location>
        <begin position="42"/>
        <end position="51"/>
    </location>
</feature>
<organism evidence="4 5">
    <name type="scientific">Salinirubellus salinus</name>
    <dbReference type="NCBI Taxonomy" id="1364945"/>
    <lineage>
        <taxon>Archaea</taxon>
        <taxon>Methanobacteriati</taxon>
        <taxon>Methanobacteriota</taxon>
        <taxon>Stenosarchaea group</taxon>
        <taxon>Halobacteria</taxon>
        <taxon>Halobacteriales</taxon>
        <taxon>Natronomonadaceae</taxon>
        <taxon>Salinirubellus</taxon>
    </lineage>
</organism>
<feature type="transmembrane region" description="Helical" evidence="2">
    <location>
        <begin position="258"/>
        <end position="275"/>
    </location>
</feature>
<feature type="domain" description="DUF8173" evidence="3">
    <location>
        <begin position="258"/>
        <end position="414"/>
    </location>
</feature>
<feature type="transmembrane region" description="Helical" evidence="2">
    <location>
        <begin position="296"/>
        <end position="322"/>
    </location>
</feature>
<keyword evidence="2" id="KW-1133">Transmembrane helix</keyword>
<dbReference type="AlphaFoldDB" id="A0A9E7R679"/>
<feature type="transmembrane region" description="Helical" evidence="2">
    <location>
        <begin position="373"/>
        <end position="392"/>
    </location>
</feature>
<dbReference type="Proteomes" id="UP001057580">
    <property type="component" value="Chromosome"/>
</dbReference>
<feature type="transmembrane region" description="Helical" evidence="2">
    <location>
        <begin position="398"/>
        <end position="416"/>
    </location>
</feature>